<evidence type="ECO:0000313" key="2">
    <source>
        <dbReference type="EMBL" id="CAI8598947.1"/>
    </source>
</evidence>
<feature type="region of interest" description="Disordered" evidence="1">
    <location>
        <begin position="78"/>
        <end position="98"/>
    </location>
</feature>
<evidence type="ECO:0000256" key="1">
    <source>
        <dbReference type="SAM" id="MobiDB-lite"/>
    </source>
</evidence>
<protein>
    <submittedName>
        <fullName evidence="2">Uncharacterized protein</fullName>
    </submittedName>
</protein>
<accession>A0AAV0ZQ10</accession>
<name>A0AAV0ZQ10_VICFA</name>
<feature type="region of interest" description="Disordered" evidence="1">
    <location>
        <begin position="138"/>
        <end position="173"/>
    </location>
</feature>
<evidence type="ECO:0000313" key="3">
    <source>
        <dbReference type="Proteomes" id="UP001157006"/>
    </source>
</evidence>
<feature type="compositionally biased region" description="Acidic residues" evidence="1">
    <location>
        <begin position="89"/>
        <end position="98"/>
    </location>
</feature>
<sequence>MPFTSKKKNKLRKCWDREDDLHDYLKYKNTQNKNQNKFNYFKNLLHKFVIKHPKPDPELVQFTEGSASIVQSHILGLQDQNRDNNAEENLTEDEEEEEQNGFLSNYFKPHGKSYVLDIVEDGVLVKYEDEVRTRKRKCAVKRPAAKNGGKSKRGRRRKNVKGACLEKGEQDDSPSCMEVTVKDEIQDYDVEDDDVEEIDMMHVDHEVRSRKGAEFRERLMNEVNRPYCEEECNRLLQEFNLRKRVQKQKILRGVEKIYEGDHDGKSYHDHNLDLAKQIDAAGDNLPKVLRLLRGFFFWLTNLTDEGAFLPWRAPLDLDVLQQH</sequence>
<reference evidence="2 3" key="1">
    <citation type="submission" date="2023-01" db="EMBL/GenBank/DDBJ databases">
        <authorList>
            <person name="Kreplak J."/>
        </authorList>
    </citation>
    <scope>NUCLEOTIDE SEQUENCE [LARGE SCALE GENOMIC DNA]</scope>
</reference>
<dbReference type="PANTHER" id="PTHR34194">
    <property type="entry name" value="F14J8.16 PROTEIN"/>
    <property type="match status" value="1"/>
</dbReference>
<dbReference type="PANTHER" id="PTHR34194:SF2">
    <property type="entry name" value="F14J8.16 PROTEIN"/>
    <property type="match status" value="1"/>
</dbReference>
<keyword evidence="3" id="KW-1185">Reference proteome</keyword>
<proteinExistence type="predicted"/>
<organism evidence="2 3">
    <name type="scientific">Vicia faba</name>
    <name type="common">Broad bean</name>
    <name type="synonym">Faba vulgaris</name>
    <dbReference type="NCBI Taxonomy" id="3906"/>
    <lineage>
        <taxon>Eukaryota</taxon>
        <taxon>Viridiplantae</taxon>
        <taxon>Streptophyta</taxon>
        <taxon>Embryophyta</taxon>
        <taxon>Tracheophyta</taxon>
        <taxon>Spermatophyta</taxon>
        <taxon>Magnoliopsida</taxon>
        <taxon>eudicotyledons</taxon>
        <taxon>Gunneridae</taxon>
        <taxon>Pentapetalae</taxon>
        <taxon>rosids</taxon>
        <taxon>fabids</taxon>
        <taxon>Fabales</taxon>
        <taxon>Fabaceae</taxon>
        <taxon>Papilionoideae</taxon>
        <taxon>50 kb inversion clade</taxon>
        <taxon>NPAAA clade</taxon>
        <taxon>Hologalegina</taxon>
        <taxon>IRL clade</taxon>
        <taxon>Fabeae</taxon>
        <taxon>Vicia</taxon>
    </lineage>
</organism>
<feature type="compositionally biased region" description="Basic residues" evidence="1">
    <location>
        <begin position="138"/>
        <end position="160"/>
    </location>
</feature>
<gene>
    <name evidence="2" type="ORF">VFH_II152560</name>
</gene>
<dbReference type="AlphaFoldDB" id="A0AAV0ZQ10"/>
<dbReference type="Proteomes" id="UP001157006">
    <property type="component" value="Chromosome 2"/>
</dbReference>
<dbReference type="EMBL" id="OX451737">
    <property type="protein sequence ID" value="CAI8598947.1"/>
    <property type="molecule type" value="Genomic_DNA"/>
</dbReference>